<feature type="compositionally biased region" description="Polar residues" evidence="1">
    <location>
        <begin position="74"/>
        <end position="91"/>
    </location>
</feature>
<dbReference type="AlphaFoldDB" id="A0A7S0A1G6"/>
<reference evidence="3" key="1">
    <citation type="submission" date="2021-01" db="EMBL/GenBank/DDBJ databases">
        <authorList>
            <person name="Corre E."/>
            <person name="Pelletier E."/>
            <person name="Niang G."/>
            <person name="Scheremetjew M."/>
            <person name="Finn R."/>
            <person name="Kale V."/>
            <person name="Holt S."/>
            <person name="Cochrane G."/>
            <person name="Meng A."/>
            <person name="Brown T."/>
            <person name="Cohen L."/>
        </authorList>
    </citation>
    <scope>NUCLEOTIDE SEQUENCE</scope>
    <source>
        <strain evidence="3">CCMP 1694</strain>
    </source>
</reference>
<feature type="region of interest" description="Disordered" evidence="1">
    <location>
        <begin position="131"/>
        <end position="157"/>
    </location>
</feature>
<sequence>MSRRNNNNSQNLLLFLISTAAIFHYCFDHVVVHGFITLKNHRHHCTISSSQYHYNVWEYCNSNHILNLSNNNPFGNYTPQTPQESDNNIDNIESESSDGGGIKRGNRFSKHAPDANKLDAKEFRSELMKNMKEDLEKRRAADPTRGNQITKNYLDNI</sequence>
<feature type="region of interest" description="Disordered" evidence="1">
    <location>
        <begin position="74"/>
        <end position="113"/>
    </location>
</feature>
<accession>A0A7S0A1G6</accession>
<proteinExistence type="predicted"/>
<evidence type="ECO:0000256" key="2">
    <source>
        <dbReference type="SAM" id="SignalP"/>
    </source>
</evidence>
<organism evidence="3">
    <name type="scientific">Sundstroemia setigera</name>
    <dbReference type="NCBI Taxonomy" id="3005"/>
    <lineage>
        <taxon>Eukaryota</taxon>
        <taxon>Sar</taxon>
        <taxon>Stramenopiles</taxon>
        <taxon>Ochrophyta</taxon>
        <taxon>Bacillariophyta</taxon>
        <taxon>Coscinodiscophyceae</taxon>
        <taxon>Rhizosoleniophycidae</taxon>
        <taxon>Rhizosoleniales</taxon>
        <taxon>Rhizosoleniaceae</taxon>
        <taxon>Sundstroemia</taxon>
    </lineage>
</organism>
<keyword evidence="2" id="KW-0732">Signal</keyword>
<protein>
    <submittedName>
        <fullName evidence="3">Uncharacterized protein</fullName>
    </submittedName>
</protein>
<evidence type="ECO:0000313" key="3">
    <source>
        <dbReference type="EMBL" id="CAD8350017.1"/>
    </source>
</evidence>
<feature type="signal peptide" evidence="2">
    <location>
        <begin position="1"/>
        <end position="28"/>
    </location>
</feature>
<feature type="compositionally biased region" description="Polar residues" evidence="1">
    <location>
        <begin position="145"/>
        <end position="157"/>
    </location>
</feature>
<name>A0A7S0A1G6_9STRA</name>
<feature type="chain" id="PRO_5030521996" evidence="2">
    <location>
        <begin position="29"/>
        <end position="157"/>
    </location>
</feature>
<feature type="compositionally biased region" description="Basic and acidic residues" evidence="1">
    <location>
        <begin position="131"/>
        <end position="142"/>
    </location>
</feature>
<gene>
    <name evidence="3" type="ORF">RSET0789_LOCUS87</name>
</gene>
<dbReference type="EMBL" id="HBEI01000115">
    <property type="protein sequence ID" value="CAD8350017.1"/>
    <property type="molecule type" value="Transcribed_RNA"/>
</dbReference>
<evidence type="ECO:0000256" key="1">
    <source>
        <dbReference type="SAM" id="MobiDB-lite"/>
    </source>
</evidence>